<feature type="compositionally biased region" description="Low complexity" evidence="16">
    <location>
        <begin position="316"/>
        <end position="327"/>
    </location>
</feature>
<keyword evidence="9" id="KW-0808">Transferase</keyword>
<dbReference type="InterPro" id="IPR011009">
    <property type="entry name" value="Kinase-like_dom_sf"/>
</dbReference>
<sequence length="954" mass="104571">MKREAEEKSQLLPKFARISLPESDGSSRGNNSTSAMPSSWSPEPEQSKPLNSINRGPMISESTTDGSSGPGSSHSGAARTTAISDLPGVIKTEAKADLTSAVPSRFTMLLDREPTVFPAVGRIRGEGRIRSISASESNLTATRSHQSVVHEFRADHHSHISSVIKHGPHPVILQQIPGFERQTSSQKNLNSLPSKSANIYNQASLQNMLEVQHPHLLPFVNSNHSKPLEMTTTSISQNHGHSVLNSASYPLSLETHRNITPALPNNGSSTSAAHQVINCLPSFRGNHLTCSMPPFSVYETSSGNLFRKLHSSSVSASSSSQSTFKSGSRPDGISLFPRKKSNSESTLSRFVGIEGSSARSRGLTTFSDLSSGYQPSLSPSPSPSTSAPLADENEMLPVASGSRYPELVASTSEPISEVPRFLAPRLTDRAVSRARHICHSWSAAVVAAGEQNDLDSTSLNPLAPGTSSGLSSAGQRPFLPRGLVHDSRLPSWWQSTLEQAGQLERPDVISPDTSKTFPANDEEFVEEGANLLAANKKNYAVLIKKAGPYILGPRIGSSPVRSIVQCLARKEKTNKFYIIKILTLADSAKETMDDRQGKMLMLTEFSLLSQLKDAKGVVHCIDFFKDKAWDTREKCEINRLCLVVDCLMPHDYEPESHFLVNLQHHVIHEKKLSEKEALIIFWDIAHIVEQLHKKNIVHRDLKLGNMIVDRRSLRVTITNFCLGKHLSSEKDKLRDQRGSPAYISPDVLSGKPYYGKPSDMWALGVVLFTMLYGQFPFYDCMPQELFRKIKSAEFTIPNDGRVTEDTKQLIHQLLTLDAQTRMTAGQVVDALETIIGKWKAMMACETDQVVPDIPLGVDMEYEQTDNEKTTQTDPGAGAPECSVPSGQQMQAALASGPPSNRQLMIKLASDARPMSPAEIRAIRHLFTSRTFFNAFKNEASDCPSTNSTLGLTFS</sequence>
<comment type="similarity">
    <text evidence="4">Belongs to the protein kinase superfamily. CAMK Ser/Thr protein kinase family.</text>
</comment>
<organism evidence="18 19">
    <name type="scientific">Lymnaea stagnalis</name>
    <name type="common">Great pond snail</name>
    <name type="synonym">Helix stagnalis</name>
    <dbReference type="NCBI Taxonomy" id="6523"/>
    <lineage>
        <taxon>Eukaryota</taxon>
        <taxon>Metazoa</taxon>
        <taxon>Spiralia</taxon>
        <taxon>Lophotrochozoa</taxon>
        <taxon>Mollusca</taxon>
        <taxon>Gastropoda</taxon>
        <taxon>Heterobranchia</taxon>
        <taxon>Euthyneura</taxon>
        <taxon>Panpulmonata</taxon>
        <taxon>Hygrophila</taxon>
        <taxon>Lymnaeoidea</taxon>
        <taxon>Lymnaeidae</taxon>
        <taxon>Lymnaea</taxon>
    </lineage>
</organism>
<evidence type="ECO:0000256" key="4">
    <source>
        <dbReference type="ARBA" id="ARBA00006692"/>
    </source>
</evidence>
<dbReference type="InterPro" id="IPR000719">
    <property type="entry name" value="Prot_kinase_dom"/>
</dbReference>
<keyword evidence="11" id="KW-0418">Kinase</keyword>
<keyword evidence="12" id="KW-0067">ATP-binding</keyword>
<dbReference type="SMART" id="SM00220">
    <property type="entry name" value="S_TKc"/>
    <property type="match status" value="1"/>
</dbReference>
<evidence type="ECO:0000259" key="17">
    <source>
        <dbReference type="PROSITE" id="PS50011"/>
    </source>
</evidence>
<evidence type="ECO:0000313" key="18">
    <source>
        <dbReference type="EMBL" id="CAL1540919.1"/>
    </source>
</evidence>
<name>A0AAV2I4Y0_LYMST</name>
<evidence type="ECO:0000256" key="1">
    <source>
        <dbReference type="ARBA" id="ARBA00003412"/>
    </source>
</evidence>
<dbReference type="Proteomes" id="UP001497497">
    <property type="component" value="Unassembled WGS sequence"/>
</dbReference>
<feature type="domain" description="Protein kinase" evidence="17">
    <location>
        <begin position="549"/>
        <end position="835"/>
    </location>
</feature>
<evidence type="ECO:0000256" key="15">
    <source>
        <dbReference type="ARBA" id="ARBA00048679"/>
    </source>
</evidence>
<evidence type="ECO:0000256" key="2">
    <source>
        <dbReference type="ARBA" id="ARBA00004123"/>
    </source>
</evidence>
<dbReference type="PROSITE" id="PS00108">
    <property type="entry name" value="PROTEIN_KINASE_ST"/>
    <property type="match status" value="1"/>
</dbReference>
<keyword evidence="19" id="KW-1185">Reference proteome</keyword>
<dbReference type="EC" id="2.7.11.1" evidence="5"/>
<dbReference type="SUPFAM" id="SSF56112">
    <property type="entry name" value="Protein kinase-like (PK-like)"/>
    <property type="match status" value="1"/>
</dbReference>
<keyword evidence="7" id="KW-0963">Cytoplasm</keyword>
<comment type="subcellular location">
    <subcellularLocation>
        <location evidence="3">Cytoplasm</location>
    </subcellularLocation>
    <subcellularLocation>
        <location evidence="2">Nucleus</location>
    </subcellularLocation>
</comment>
<dbReference type="GO" id="GO:0004674">
    <property type="term" value="F:protein serine/threonine kinase activity"/>
    <property type="evidence" value="ECO:0007669"/>
    <property type="project" value="UniProtKB-KW"/>
</dbReference>
<dbReference type="Pfam" id="PF00069">
    <property type="entry name" value="Pkinase"/>
    <property type="match status" value="1"/>
</dbReference>
<comment type="caution">
    <text evidence="18">The sequence shown here is derived from an EMBL/GenBank/DDBJ whole genome shotgun (WGS) entry which is preliminary data.</text>
</comment>
<evidence type="ECO:0000256" key="6">
    <source>
        <dbReference type="ARBA" id="ARBA00016813"/>
    </source>
</evidence>
<evidence type="ECO:0000256" key="9">
    <source>
        <dbReference type="ARBA" id="ARBA00022679"/>
    </source>
</evidence>
<evidence type="ECO:0000256" key="16">
    <source>
        <dbReference type="SAM" id="MobiDB-lite"/>
    </source>
</evidence>
<dbReference type="InterPro" id="IPR024104">
    <property type="entry name" value="Tribbles/Ser_Thr_kinase_40"/>
</dbReference>
<reference evidence="18 19" key="1">
    <citation type="submission" date="2024-04" db="EMBL/GenBank/DDBJ databases">
        <authorList>
            <consortium name="Genoscope - CEA"/>
            <person name="William W."/>
        </authorList>
    </citation>
    <scope>NUCLEOTIDE SEQUENCE [LARGE SCALE GENOMIC DNA]</scope>
</reference>
<keyword evidence="8" id="KW-0723">Serine/threonine-protein kinase</keyword>
<proteinExistence type="inferred from homology"/>
<evidence type="ECO:0000256" key="11">
    <source>
        <dbReference type="ARBA" id="ARBA00022777"/>
    </source>
</evidence>
<dbReference type="Gene3D" id="1.10.510.10">
    <property type="entry name" value="Transferase(Phosphotransferase) domain 1"/>
    <property type="match status" value="1"/>
</dbReference>
<evidence type="ECO:0000256" key="13">
    <source>
        <dbReference type="ARBA" id="ARBA00023242"/>
    </source>
</evidence>
<feature type="compositionally biased region" description="Polar residues" evidence="16">
    <location>
        <begin position="24"/>
        <end position="41"/>
    </location>
</feature>
<evidence type="ECO:0000256" key="10">
    <source>
        <dbReference type="ARBA" id="ARBA00022741"/>
    </source>
</evidence>
<feature type="region of interest" description="Disordered" evidence="16">
    <location>
        <begin position="1"/>
        <end position="79"/>
    </location>
</feature>
<dbReference type="GO" id="GO:0005737">
    <property type="term" value="C:cytoplasm"/>
    <property type="evidence" value="ECO:0007669"/>
    <property type="project" value="UniProtKB-SubCell"/>
</dbReference>
<feature type="region of interest" description="Disordered" evidence="16">
    <location>
        <begin position="316"/>
        <end position="340"/>
    </location>
</feature>
<gene>
    <name evidence="18" type="ORF">GSLYS_00014568001</name>
</gene>
<keyword evidence="10" id="KW-0547">Nucleotide-binding</keyword>
<dbReference type="InterPro" id="IPR024236">
    <property type="entry name" value="Ser/Thr_kinase_40"/>
</dbReference>
<evidence type="ECO:0000256" key="14">
    <source>
        <dbReference type="ARBA" id="ARBA00047899"/>
    </source>
</evidence>
<comment type="catalytic activity">
    <reaction evidence="14">
        <text>L-threonyl-[protein] + ATP = O-phospho-L-threonyl-[protein] + ADP + H(+)</text>
        <dbReference type="Rhea" id="RHEA:46608"/>
        <dbReference type="Rhea" id="RHEA-COMP:11060"/>
        <dbReference type="Rhea" id="RHEA-COMP:11605"/>
        <dbReference type="ChEBI" id="CHEBI:15378"/>
        <dbReference type="ChEBI" id="CHEBI:30013"/>
        <dbReference type="ChEBI" id="CHEBI:30616"/>
        <dbReference type="ChEBI" id="CHEBI:61977"/>
        <dbReference type="ChEBI" id="CHEBI:456216"/>
        <dbReference type="EC" id="2.7.11.1"/>
    </reaction>
</comment>
<dbReference type="EMBL" id="CAXITT010000406">
    <property type="protein sequence ID" value="CAL1540919.1"/>
    <property type="molecule type" value="Genomic_DNA"/>
</dbReference>
<evidence type="ECO:0000256" key="5">
    <source>
        <dbReference type="ARBA" id="ARBA00012513"/>
    </source>
</evidence>
<dbReference type="PANTHER" id="PTHR22961">
    <property type="entry name" value="SER/THR PROTEIN KINASE-TRB"/>
    <property type="match status" value="1"/>
</dbReference>
<dbReference type="CDD" id="cd13974">
    <property type="entry name" value="STKc_SHIK"/>
    <property type="match status" value="1"/>
</dbReference>
<evidence type="ECO:0000256" key="8">
    <source>
        <dbReference type="ARBA" id="ARBA00022527"/>
    </source>
</evidence>
<evidence type="ECO:0000256" key="12">
    <source>
        <dbReference type="ARBA" id="ARBA00022840"/>
    </source>
</evidence>
<dbReference type="InterPro" id="IPR008271">
    <property type="entry name" value="Ser/Thr_kinase_AS"/>
</dbReference>
<protein>
    <recommendedName>
        <fullName evidence="6">Serine/threonine-protein kinase 40</fullName>
        <ecNumber evidence="5">2.7.11.1</ecNumber>
    </recommendedName>
</protein>
<feature type="region of interest" description="Disordered" evidence="16">
    <location>
        <begin position="369"/>
        <end position="390"/>
    </location>
</feature>
<feature type="compositionally biased region" description="Low complexity" evidence="16">
    <location>
        <begin position="370"/>
        <end position="388"/>
    </location>
</feature>
<evidence type="ECO:0000256" key="3">
    <source>
        <dbReference type="ARBA" id="ARBA00004496"/>
    </source>
</evidence>
<evidence type="ECO:0000256" key="7">
    <source>
        <dbReference type="ARBA" id="ARBA00022490"/>
    </source>
</evidence>
<evidence type="ECO:0000313" key="19">
    <source>
        <dbReference type="Proteomes" id="UP001497497"/>
    </source>
</evidence>
<dbReference type="AlphaFoldDB" id="A0AAV2I4Y0"/>
<dbReference type="GO" id="GO:0005634">
    <property type="term" value="C:nucleus"/>
    <property type="evidence" value="ECO:0007669"/>
    <property type="project" value="UniProtKB-SubCell"/>
</dbReference>
<comment type="function">
    <text evidence="1">May be a negative regulator of NF-kappa-B and p53-mediated gene transcription.</text>
</comment>
<dbReference type="PROSITE" id="PS50011">
    <property type="entry name" value="PROTEIN_KINASE_DOM"/>
    <property type="match status" value="1"/>
</dbReference>
<comment type="catalytic activity">
    <reaction evidence="15">
        <text>L-seryl-[protein] + ATP = O-phospho-L-seryl-[protein] + ADP + H(+)</text>
        <dbReference type="Rhea" id="RHEA:17989"/>
        <dbReference type="Rhea" id="RHEA-COMP:9863"/>
        <dbReference type="Rhea" id="RHEA-COMP:11604"/>
        <dbReference type="ChEBI" id="CHEBI:15378"/>
        <dbReference type="ChEBI" id="CHEBI:29999"/>
        <dbReference type="ChEBI" id="CHEBI:30616"/>
        <dbReference type="ChEBI" id="CHEBI:83421"/>
        <dbReference type="ChEBI" id="CHEBI:456216"/>
        <dbReference type="EC" id="2.7.11.1"/>
    </reaction>
</comment>
<feature type="region of interest" description="Disordered" evidence="16">
    <location>
        <begin position="864"/>
        <end position="884"/>
    </location>
</feature>
<keyword evidence="13" id="KW-0539">Nucleus</keyword>
<dbReference type="PANTHER" id="PTHR22961:SF16">
    <property type="entry name" value="SERINE_THREONINE-PROTEIN KINASE 40"/>
    <property type="match status" value="1"/>
</dbReference>
<feature type="compositionally biased region" description="Low complexity" evidence="16">
    <location>
        <begin position="60"/>
        <end position="76"/>
    </location>
</feature>
<dbReference type="GO" id="GO:0005524">
    <property type="term" value="F:ATP binding"/>
    <property type="evidence" value="ECO:0007669"/>
    <property type="project" value="UniProtKB-KW"/>
</dbReference>
<accession>A0AAV2I4Y0</accession>